<dbReference type="EMBL" id="JBJJXI010000111">
    <property type="protein sequence ID" value="KAL3391147.1"/>
    <property type="molecule type" value="Genomic_DNA"/>
</dbReference>
<accession>A0ABD2WDG2</accession>
<evidence type="ECO:0000313" key="3">
    <source>
        <dbReference type="Proteomes" id="UP001627154"/>
    </source>
</evidence>
<sequence>MMDHCMRQRSAAQVQTDDGGVGRRGNFSAVQGTEVGVTSHEPIAKPCRPYLNHLASSAEPYIRSFSTIFIGTKKQQQQKWVTQTFWLSFTSQVYELIMKSLSQVKLF</sequence>
<protein>
    <submittedName>
        <fullName evidence="2">Uncharacterized protein</fullName>
    </submittedName>
</protein>
<dbReference type="Proteomes" id="UP001627154">
    <property type="component" value="Unassembled WGS sequence"/>
</dbReference>
<reference evidence="2 3" key="1">
    <citation type="journal article" date="2024" name="bioRxiv">
        <title>A reference genome for Trichogramma kaykai: A tiny desert-dwelling parasitoid wasp with competing sex-ratio distorters.</title>
        <authorList>
            <person name="Culotta J."/>
            <person name="Lindsey A.R."/>
        </authorList>
    </citation>
    <scope>NUCLEOTIDE SEQUENCE [LARGE SCALE GENOMIC DNA]</scope>
    <source>
        <strain evidence="2 3">KSX58</strain>
    </source>
</reference>
<name>A0ABD2WDG2_9HYME</name>
<evidence type="ECO:0000256" key="1">
    <source>
        <dbReference type="SAM" id="MobiDB-lite"/>
    </source>
</evidence>
<proteinExistence type="predicted"/>
<keyword evidence="3" id="KW-1185">Reference proteome</keyword>
<feature type="region of interest" description="Disordered" evidence="1">
    <location>
        <begin position="1"/>
        <end position="23"/>
    </location>
</feature>
<evidence type="ECO:0000313" key="2">
    <source>
        <dbReference type="EMBL" id="KAL3391147.1"/>
    </source>
</evidence>
<gene>
    <name evidence="2" type="ORF">TKK_013906</name>
</gene>
<organism evidence="2 3">
    <name type="scientific">Trichogramma kaykai</name>
    <dbReference type="NCBI Taxonomy" id="54128"/>
    <lineage>
        <taxon>Eukaryota</taxon>
        <taxon>Metazoa</taxon>
        <taxon>Ecdysozoa</taxon>
        <taxon>Arthropoda</taxon>
        <taxon>Hexapoda</taxon>
        <taxon>Insecta</taxon>
        <taxon>Pterygota</taxon>
        <taxon>Neoptera</taxon>
        <taxon>Endopterygota</taxon>
        <taxon>Hymenoptera</taxon>
        <taxon>Apocrita</taxon>
        <taxon>Proctotrupomorpha</taxon>
        <taxon>Chalcidoidea</taxon>
        <taxon>Trichogrammatidae</taxon>
        <taxon>Trichogramma</taxon>
    </lineage>
</organism>
<comment type="caution">
    <text evidence="2">The sequence shown here is derived from an EMBL/GenBank/DDBJ whole genome shotgun (WGS) entry which is preliminary data.</text>
</comment>
<dbReference type="AlphaFoldDB" id="A0ABD2WDG2"/>